<dbReference type="InterPro" id="IPR017853">
    <property type="entry name" value="GH"/>
</dbReference>
<dbReference type="PANTHER" id="PTHR34142:SF1">
    <property type="entry name" value="GLYCOSIDE HYDROLASE FAMILY 5 DOMAIN-CONTAINING PROTEIN"/>
    <property type="match status" value="1"/>
</dbReference>
<evidence type="ECO:0000259" key="5">
    <source>
        <dbReference type="Pfam" id="PF00150"/>
    </source>
</evidence>
<reference evidence="6 9" key="2">
    <citation type="submission" date="2020-10" db="EMBL/GenBank/DDBJ databases">
        <title>Genome sequences of Pseudomonas isolates.</title>
        <authorList>
            <person name="Wessels L."/>
            <person name="Reich F."/>
            <person name="Hammerl J."/>
        </authorList>
    </citation>
    <scope>NUCLEOTIDE SEQUENCE [LARGE SCALE GENOMIC DNA]</scope>
    <source>
        <strain evidence="6 9">20-MO00624-0</strain>
    </source>
</reference>
<evidence type="ECO:0000313" key="9">
    <source>
        <dbReference type="Proteomes" id="UP000626180"/>
    </source>
</evidence>
<dbReference type="AlphaFoldDB" id="A0A2X2DBN9"/>
<dbReference type="RefSeq" id="WP_010797524.1">
    <property type="nucleotide sequence ID" value="NZ_CP069262.1"/>
</dbReference>
<evidence type="ECO:0000313" key="6">
    <source>
        <dbReference type="EMBL" id="MBF8639181.1"/>
    </source>
</evidence>
<evidence type="ECO:0000256" key="1">
    <source>
        <dbReference type="ARBA" id="ARBA00022801"/>
    </source>
</evidence>
<keyword evidence="2 3" id="KW-0326">Glycosidase</keyword>
<reference evidence="7 8" key="1">
    <citation type="submission" date="2018-06" db="EMBL/GenBank/DDBJ databases">
        <authorList>
            <consortium name="Pathogen Informatics"/>
            <person name="Doyle S."/>
        </authorList>
    </citation>
    <scope>NUCLEOTIDE SEQUENCE [LARGE SCALE GENOMIC DNA]</scope>
    <source>
        <strain evidence="7 8">NCTC11842</strain>
    </source>
</reference>
<sequence length="357" mass="40520">MNRFESIARLRRLFRGAVQGLLLSASVATLSATAQADDLSVGLVGLNMSGAGFAAHVLPGLNNRNYIFPTETHFKDWSERGVRLIRFPIIWERLQPKLYNMLDPDYVGLIQQTMNYAQKYNVRVILDLHNYARYRGELIGTKNVPYAAYHDVMYRIAFRWAKHPALYAYDIMNEPNGALDYWPTAAQHGINGVRTVDKVKPIIVEGNGWAEATRWAQWNDSLLNLKDPSDNLIFSAHTYFDNNSGGTYETVDVSTLDPMYGVARVKPFVEWLKKHGKKGYIGEFGVPDNDPRWLVLMDNMLAYLRQNCIPATYWAAGPGWGNYNLAVEPVNGQERPQWPTLKKYLSTPSQCIQIGPN</sequence>
<dbReference type="PANTHER" id="PTHR34142">
    <property type="entry name" value="ENDO-BETA-1,4-GLUCANASE A"/>
    <property type="match status" value="1"/>
</dbReference>
<evidence type="ECO:0000313" key="7">
    <source>
        <dbReference type="EMBL" id="SPZ09825.1"/>
    </source>
</evidence>
<dbReference type="GO" id="GO:0009251">
    <property type="term" value="P:glucan catabolic process"/>
    <property type="evidence" value="ECO:0007669"/>
    <property type="project" value="TreeGrafter"/>
</dbReference>
<organism evidence="7 8">
    <name type="scientific">Pseudomonas luteola</name>
    <dbReference type="NCBI Taxonomy" id="47886"/>
    <lineage>
        <taxon>Bacteria</taxon>
        <taxon>Pseudomonadati</taxon>
        <taxon>Pseudomonadota</taxon>
        <taxon>Gammaproteobacteria</taxon>
        <taxon>Pseudomonadales</taxon>
        <taxon>Pseudomonadaceae</taxon>
        <taxon>Pseudomonas</taxon>
    </lineage>
</organism>
<dbReference type="EMBL" id="JADMCD010000001">
    <property type="protein sequence ID" value="MBF8639181.1"/>
    <property type="molecule type" value="Genomic_DNA"/>
</dbReference>
<feature type="signal peptide" evidence="4">
    <location>
        <begin position="1"/>
        <end position="36"/>
    </location>
</feature>
<keyword evidence="1 3" id="KW-0378">Hydrolase</keyword>
<dbReference type="Pfam" id="PF00150">
    <property type="entry name" value="Cellulase"/>
    <property type="match status" value="1"/>
</dbReference>
<evidence type="ECO:0000256" key="4">
    <source>
        <dbReference type="SAM" id="SignalP"/>
    </source>
</evidence>
<name>A0A2X2DBN9_PSELU</name>
<accession>A0A2X2DBN9</accession>
<protein>
    <submittedName>
        <fullName evidence="7">Cellulase</fullName>
        <ecNumber evidence="7">3.2.1.4</ecNumber>
    </submittedName>
    <submittedName>
        <fullName evidence="6">Glycoside hydrolase family 5 protein</fullName>
    </submittedName>
</protein>
<dbReference type="GO" id="GO:0008810">
    <property type="term" value="F:cellulase activity"/>
    <property type="evidence" value="ECO:0007669"/>
    <property type="project" value="UniProtKB-EC"/>
</dbReference>
<keyword evidence="4" id="KW-0732">Signal</keyword>
<dbReference type="Proteomes" id="UP000250443">
    <property type="component" value="Unassembled WGS sequence"/>
</dbReference>
<feature type="domain" description="Glycoside hydrolase family 5" evidence="5">
    <location>
        <begin position="65"/>
        <end position="317"/>
    </location>
</feature>
<comment type="similarity">
    <text evidence="3">Belongs to the glycosyl hydrolase 5 (cellulase A) family.</text>
</comment>
<feature type="chain" id="PRO_5015865806" evidence="4">
    <location>
        <begin position="37"/>
        <end position="357"/>
    </location>
</feature>
<dbReference type="SUPFAM" id="SSF51445">
    <property type="entry name" value="(Trans)glycosidases"/>
    <property type="match status" value="1"/>
</dbReference>
<dbReference type="Proteomes" id="UP000626180">
    <property type="component" value="Unassembled WGS sequence"/>
</dbReference>
<keyword evidence="9" id="KW-1185">Reference proteome</keyword>
<dbReference type="EC" id="3.2.1.4" evidence="7"/>
<evidence type="ECO:0000256" key="3">
    <source>
        <dbReference type="RuleBase" id="RU361153"/>
    </source>
</evidence>
<evidence type="ECO:0000256" key="2">
    <source>
        <dbReference type="ARBA" id="ARBA00023295"/>
    </source>
</evidence>
<proteinExistence type="inferred from homology"/>
<gene>
    <name evidence="7" type="primary">egl_4</name>
    <name evidence="6" type="ORF">IRZ65_00610</name>
    <name evidence="7" type="ORF">NCTC11842_03409</name>
</gene>
<dbReference type="InterPro" id="IPR001547">
    <property type="entry name" value="Glyco_hydro_5"/>
</dbReference>
<dbReference type="EMBL" id="UAUF01000013">
    <property type="protein sequence ID" value="SPZ09825.1"/>
    <property type="molecule type" value="Genomic_DNA"/>
</dbReference>
<dbReference type="Gene3D" id="3.20.20.80">
    <property type="entry name" value="Glycosidases"/>
    <property type="match status" value="1"/>
</dbReference>
<evidence type="ECO:0000313" key="8">
    <source>
        <dbReference type="Proteomes" id="UP000250443"/>
    </source>
</evidence>